<dbReference type="Proteomes" id="UP000245698">
    <property type="component" value="Unassembled WGS sequence"/>
</dbReference>
<organism evidence="1 2">
    <name type="scientific">Mesorhizobium delmotii</name>
    <dbReference type="NCBI Taxonomy" id="1631247"/>
    <lineage>
        <taxon>Bacteria</taxon>
        <taxon>Pseudomonadati</taxon>
        <taxon>Pseudomonadota</taxon>
        <taxon>Alphaproteobacteria</taxon>
        <taxon>Hyphomicrobiales</taxon>
        <taxon>Phyllobacteriaceae</taxon>
        <taxon>Mesorhizobium</taxon>
    </lineage>
</organism>
<keyword evidence="2" id="KW-1185">Reference proteome</keyword>
<dbReference type="EMBL" id="FUIG01000032">
    <property type="protein sequence ID" value="SJM32213.1"/>
    <property type="molecule type" value="Genomic_DNA"/>
</dbReference>
<reference evidence="2" key="1">
    <citation type="submission" date="2016-12" db="EMBL/GenBank/DDBJ databases">
        <authorList>
            <person name="Brunel B."/>
        </authorList>
    </citation>
    <scope>NUCLEOTIDE SEQUENCE [LARGE SCALE GENOMIC DNA]</scope>
</reference>
<evidence type="ECO:0000313" key="2">
    <source>
        <dbReference type="Proteomes" id="UP000245698"/>
    </source>
</evidence>
<name>A0A2P9AM49_9HYPH</name>
<proteinExistence type="predicted"/>
<accession>A0A2P9AM49</accession>
<dbReference type="AlphaFoldDB" id="A0A2P9AM49"/>
<evidence type="ECO:0000313" key="1">
    <source>
        <dbReference type="EMBL" id="SJM32213.1"/>
    </source>
</evidence>
<sequence length="223" mass="25081">MNPADRPQTDNPPSGSQLAGEINVFLPPIEHKPFVEAQAADECRPDRHVASIGAELVHPTRFGRWAGFAKRLDTLVPREPCSGRTVLQHVSSHHCPVGLLLERLRYAFEIVVRRNEIVVEKGDYVETVACDIEGDVALRRQAGFSEYARYRKPANYVVGSMIGVRSRDYHRVREQGLSLKLCEKPSHMFPATKRCDDNSHFHRRSTLLAGNGCRYGARPLLAK</sequence>
<gene>
    <name evidence="1" type="ORF">BQ8482_250098</name>
</gene>
<protein>
    <submittedName>
        <fullName evidence="1">Uncharacterized protein</fullName>
    </submittedName>
</protein>